<dbReference type="Proteomes" id="UP000030708">
    <property type="component" value="Unassembled WGS sequence"/>
</dbReference>
<proteinExistence type="predicted"/>
<evidence type="ECO:0000313" key="2">
    <source>
        <dbReference type="EMBL" id="ETW32959.1"/>
    </source>
</evidence>
<sequence length="49" mass="5556">MNLQQLMYANLSIYMILMLLVVTVGSTHVLADNQCDFLIQKEQNVIGVE</sequence>
<keyword evidence="1" id="KW-1133">Transmembrane helix</keyword>
<feature type="transmembrane region" description="Helical" evidence="1">
    <location>
        <begin position="12"/>
        <end position="31"/>
    </location>
</feature>
<organism evidence="2 3">
    <name type="scientific">Plasmodium falciparum Tanzania</name>
    <name type="common">2000708</name>
    <dbReference type="NCBI Taxonomy" id="1036725"/>
    <lineage>
        <taxon>Eukaryota</taxon>
        <taxon>Sar</taxon>
        <taxon>Alveolata</taxon>
        <taxon>Apicomplexa</taxon>
        <taxon>Aconoidasida</taxon>
        <taxon>Haemosporida</taxon>
        <taxon>Plasmodiidae</taxon>
        <taxon>Plasmodium</taxon>
        <taxon>Plasmodium (Laverania)</taxon>
    </lineage>
</organism>
<keyword evidence="1" id="KW-0812">Transmembrane</keyword>
<keyword evidence="1" id="KW-0472">Membrane</keyword>
<evidence type="ECO:0000256" key="1">
    <source>
        <dbReference type="SAM" id="Phobius"/>
    </source>
</evidence>
<gene>
    <name evidence="2" type="ORF">PFTANZ_06321</name>
</gene>
<reference evidence="2 3" key="1">
    <citation type="submission" date="2013-02" db="EMBL/GenBank/DDBJ databases">
        <title>The Genome Annotation of Plasmodium falciparum Tanzania (2000708).</title>
        <authorList>
            <consortium name="The Broad Institute Genome Sequencing Platform"/>
            <consortium name="The Broad Institute Genome Sequencing Center for Infectious Disease"/>
            <person name="Neafsey D."/>
            <person name="Hoffman S."/>
            <person name="Volkman S."/>
            <person name="Rosenthal P."/>
            <person name="Walker B."/>
            <person name="Young S.K."/>
            <person name="Zeng Q."/>
            <person name="Gargeya S."/>
            <person name="Fitzgerald M."/>
            <person name="Haas B."/>
            <person name="Abouelleil A."/>
            <person name="Allen A.W."/>
            <person name="Alvarado L."/>
            <person name="Arachchi H.M."/>
            <person name="Berlin A.M."/>
            <person name="Chapman S.B."/>
            <person name="Gainer-Dewar J."/>
            <person name="Goldberg J."/>
            <person name="Griggs A."/>
            <person name="Gujja S."/>
            <person name="Hansen M."/>
            <person name="Howarth C."/>
            <person name="Imamovic A."/>
            <person name="Ireland A."/>
            <person name="Larimer J."/>
            <person name="McCowan C."/>
            <person name="Murphy C."/>
            <person name="Pearson M."/>
            <person name="Poon T.W."/>
            <person name="Priest M."/>
            <person name="Roberts A."/>
            <person name="Saif S."/>
            <person name="Shea T."/>
            <person name="Sisk P."/>
            <person name="Sykes S."/>
            <person name="Wortman J."/>
            <person name="Nusbaum C."/>
            <person name="Birren B."/>
        </authorList>
    </citation>
    <scope>NUCLEOTIDE SEQUENCE [LARGE SCALE GENOMIC DNA]</scope>
    <source>
        <strain evidence="3">Tanzania (2000708)</strain>
    </source>
</reference>
<dbReference type="AlphaFoldDB" id="A0A024VW88"/>
<reference evidence="2 3" key="2">
    <citation type="submission" date="2013-02" db="EMBL/GenBank/DDBJ databases">
        <title>The Genome Sequence of Plasmodium falciparum Tanzania (2000708).</title>
        <authorList>
            <consortium name="The Broad Institute Genome Sequencing Platform"/>
            <consortium name="The Broad Institute Genome Sequencing Center for Infectious Disease"/>
            <person name="Neafsey D."/>
            <person name="Cheeseman I."/>
            <person name="Volkman S."/>
            <person name="Adams J."/>
            <person name="Walker B."/>
            <person name="Young S.K."/>
            <person name="Zeng Q."/>
            <person name="Gargeya S."/>
            <person name="Fitzgerald M."/>
            <person name="Haas B."/>
            <person name="Abouelleil A."/>
            <person name="Alvarado L."/>
            <person name="Arachchi H.M."/>
            <person name="Berlin A.M."/>
            <person name="Chapman S.B."/>
            <person name="Dewar J."/>
            <person name="Goldberg J."/>
            <person name="Griggs A."/>
            <person name="Gujja S."/>
            <person name="Hansen M."/>
            <person name="Howarth C."/>
            <person name="Imamovic A."/>
            <person name="Larimer J."/>
            <person name="McCowan C."/>
            <person name="Murphy C."/>
            <person name="Neiman D."/>
            <person name="Pearson M."/>
            <person name="Priest M."/>
            <person name="Roberts A."/>
            <person name="Saif S."/>
            <person name="Shea T."/>
            <person name="Sisk P."/>
            <person name="Sykes S."/>
            <person name="Wortman J."/>
            <person name="Nusbaum C."/>
            <person name="Birren B."/>
        </authorList>
    </citation>
    <scope>NUCLEOTIDE SEQUENCE [LARGE SCALE GENOMIC DNA]</scope>
    <source>
        <strain evidence="3">Tanzania (2000708)</strain>
    </source>
</reference>
<evidence type="ECO:0000313" key="3">
    <source>
        <dbReference type="Proteomes" id="UP000030708"/>
    </source>
</evidence>
<name>A0A024VW88_PLAFA</name>
<dbReference type="EMBL" id="KI926961">
    <property type="protein sequence ID" value="ETW32959.1"/>
    <property type="molecule type" value="Genomic_DNA"/>
</dbReference>
<protein>
    <submittedName>
        <fullName evidence="2">Uncharacterized protein</fullName>
    </submittedName>
</protein>
<accession>A0A024VW88</accession>